<reference evidence="3" key="1">
    <citation type="journal article" date="2023" name="Mol. Phylogenet. Evol.">
        <title>Genome-scale phylogeny and comparative genomics of the fungal order Sordariales.</title>
        <authorList>
            <person name="Hensen N."/>
            <person name="Bonometti L."/>
            <person name="Westerberg I."/>
            <person name="Brannstrom I.O."/>
            <person name="Guillou S."/>
            <person name="Cros-Aarteil S."/>
            <person name="Calhoun S."/>
            <person name="Haridas S."/>
            <person name="Kuo A."/>
            <person name="Mondo S."/>
            <person name="Pangilinan J."/>
            <person name="Riley R."/>
            <person name="LaButti K."/>
            <person name="Andreopoulos B."/>
            <person name="Lipzen A."/>
            <person name="Chen C."/>
            <person name="Yan M."/>
            <person name="Daum C."/>
            <person name="Ng V."/>
            <person name="Clum A."/>
            <person name="Steindorff A."/>
            <person name="Ohm R.A."/>
            <person name="Martin F."/>
            <person name="Silar P."/>
            <person name="Natvig D.O."/>
            <person name="Lalanne C."/>
            <person name="Gautier V."/>
            <person name="Ament-Velasquez S.L."/>
            <person name="Kruys A."/>
            <person name="Hutchinson M.I."/>
            <person name="Powell A.J."/>
            <person name="Barry K."/>
            <person name="Miller A.N."/>
            <person name="Grigoriev I.V."/>
            <person name="Debuchy R."/>
            <person name="Gladieux P."/>
            <person name="Hiltunen Thoren M."/>
            <person name="Johannesson H."/>
        </authorList>
    </citation>
    <scope>NUCLEOTIDE SEQUENCE [LARGE SCALE GENOMIC DNA]</scope>
    <source>
        <strain evidence="3">CBS 284.82</strain>
    </source>
</reference>
<feature type="transmembrane region" description="Helical" evidence="1">
    <location>
        <begin position="198"/>
        <end position="219"/>
    </location>
</feature>
<organism evidence="2 3">
    <name type="scientific">Parachaetomium inaequale</name>
    <dbReference type="NCBI Taxonomy" id="2588326"/>
    <lineage>
        <taxon>Eukaryota</taxon>
        <taxon>Fungi</taxon>
        <taxon>Dikarya</taxon>
        <taxon>Ascomycota</taxon>
        <taxon>Pezizomycotina</taxon>
        <taxon>Sordariomycetes</taxon>
        <taxon>Sordariomycetidae</taxon>
        <taxon>Sordariales</taxon>
        <taxon>Chaetomiaceae</taxon>
        <taxon>Parachaetomium</taxon>
    </lineage>
</organism>
<evidence type="ECO:0000313" key="2">
    <source>
        <dbReference type="EMBL" id="KAK4031446.1"/>
    </source>
</evidence>
<protein>
    <submittedName>
        <fullName evidence="2">Uncharacterized protein</fullName>
    </submittedName>
</protein>
<feature type="transmembrane region" description="Helical" evidence="1">
    <location>
        <begin position="84"/>
        <end position="104"/>
    </location>
</feature>
<keyword evidence="1" id="KW-0472">Membrane</keyword>
<proteinExistence type="predicted"/>
<sequence length="269" mass="30356">MSQFNELQFSATYQNLTQYVPWGWVLTPTDPGLTCPSSSSILGTFAAENAVMLLIPLIFSNSFIMEKITFGLLGGNEKDKTWRYSWIFPFVLQHVGNAIIAILMRNTPGYRATFSNGDLVMLYTIRPRLNWLFLCAIYAIPGYWNSFVATMLVEFVLQCMGVYYTAWTLHFANAQGYLAMCGEKVCNPVGTYRPGAGALYAGAMVYIVFFSIFSMMALYNIACMMNWDAPDEDDRKLKWLGLGLGLPFLLTWVGSWVFWAGFVQVMGDM</sequence>
<name>A0AAN6P815_9PEZI</name>
<dbReference type="AlphaFoldDB" id="A0AAN6P815"/>
<accession>A0AAN6P815</accession>
<feature type="transmembrane region" description="Helical" evidence="1">
    <location>
        <begin position="239"/>
        <end position="259"/>
    </location>
</feature>
<feature type="transmembrane region" description="Helical" evidence="1">
    <location>
        <begin position="41"/>
        <end position="64"/>
    </location>
</feature>
<evidence type="ECO:0000313" key="3">
    <source>
        <dbReference type="Proteomes" id="UP001303115"/>
    </source>
</evidence>
<keyword evidence="1" id="KW-1133">Transmembrane helix</keyword>
<feature type="transmembrane region" description="Helical" evidence="1">
    <location>
        <begin position="131"/>
        <end position="153"/>
    </location>
</feature>
<dbReference type="Proteomes" id="UP001303115">
    <property type="component" value="Unassembled WGS sequence"/>
</dbReference>
<dbReference type="EMBL" id="MU854806">
    <property type="protein sequence ID" value="KAK4031446.1"/>
    <property type="molecule type" value="Genomic_DNA"/>
</dbReference>
<keyword evidence="1" id="KW-0812">Transmembrane</keyword>
<evidence type="ECO:0000256" key="1">
    <source>
        <dbReference type="SAM" id="Phobius"/>
    </source>
</evidence>
<keyword evidence="3" id="KW-1185">Reference proteome</keyword>
<comment type="caution">
    <text evidence="2">The sequence shown here is derived from an EMBL/GenBank/DDBJ whole genome shotgun (WGS) entry which is preliminary data.</text>
</comment>
<gene>
    <name evidence="2" type="ORF">C8A01DRAFT_21323</name>
</gene>